<evidence type="ECO:0008006" key="4">
    <source>
        <dbReference type="Google" id="ProtNLM"/>
    </source>
</evidence>
<reference evidence="2 3" key="1">
    <citation type="journal article" date="2018" name="Sci. Rep.">
        <title>Raphidocelis subcapitata (=Pseudokirchneriella subcapitata) provides an insight into genome evolution and environmental adaptations in the Sphaeropleales.</title>
        <authorList>
            <person name="Suzuki S."/>
            <person name="Yamaguchi H."/>
            <person name="Nakajima N."/>
            <person name="Kawachi M."/>
        </authorList>
    </citation>
    <scope>NUCLEOTIDE SEQUENCE [LARGE SCALE GENOMIC DNA]</scope>
    <source>
        <strain evidence="2 3">NIES-35</strain>
    </source>
</reference>
<proteinExistence type="predicted"/>
<sequence>MALLRGAVLAALVCAASFATARAATVDLAKECPGNLIKNGGFEEPNILDVEKYPKAPYNTYNSKWGWYISIPGWSWNCLRTDWPQRVLEMQRGAVATAPEGMQNLELLPNATGVACQTVDVQPGAKYKLSFMYGRLETYAWRDQYAGQFTKFETMMDALARDGATPAPAEVNFSSGGAYPQTGKSGDRQGFEVLVTADTRKHASQWQKYEASVTGPASGKLQLAFTTTSRPKECGSCGSLLDAICLQKA</sequence>
<evidence type="ECO:0000313" key="2">
    <source>
        <dbReference type="EMBL" id="GBF92214.1"/>
    </source>
</evidence>
<keyword evidence="3" id="KW-1185">Reference proteome</keyword>
<evidence type="ECO:0000256" key="1">
    <source>
        <dbReference type="SAM" id="SignalP"/>
    </source>
</evidence>
<keyword evidence="1" id="KW-0732">Signal</keyword>
<dbReference type="InParanoid" id="A0A2V0NX50"/>
<organism evidence="2 3">
    <name type="scientific">Raphidocelis subcapitata</name>
    <dbReference type="NCBI Taxonomy" id="307507"/>
    <lineage>
        <taxon>Eukaryota</taxon>
        <taxon>Viridiplantae</taxon>
        <taxon>Chlorophyta</taxon>
        <taxon>core chlorophytes</taxon>
        <taxon>Chlorophyceae</taxon>
        <taxon>CS clade</taxon>
        <taxon>Sphaeropleales</taxon>
        <taxon>Selenastraceae</taxon>
        <taxon>Raphidocelis</taxon>
    </lineage>
</organism>
<feature type="chain" id="PRO_5015863175" description="DUF642 domain-containing protein" evidence="1">
    <location>
        <begin position="24"/>
        <end position="249"/>
    </location>
</feature>
<protein>
    <recommendedName>
        <fullName evidence="4">DUF642 domain-containing protein</fullName>
    </recommendedName>
</protein>
<dbReference type="Proteomes" id="UP000247498">
    <property type="component" value="Unassembled WGS sequence"/>
</dbReference>
<gene>
    <name evidence="2" type="ORF">Rsub_05296</name>
</gene>
<dbReference type="AlphaFoldDB" id="A0A2V0NX50"/>
<accession>A0A2V0NX50</accession>
<name>A0A2V0NX50_9CHLO</name>
<dbReference type="Gene3D" id="2.60.120.260">
    <property type="entry name" value="Galactose-binding domain-like"/>
    <property type="match status" value="1"/>
</dbReference>
<dbReference type="OrthoDB" id="535965at2759"/>
<feature type="signal peptide" evidence="1">
    <location>
        <begin position="1"/>
        <end position="23"/>
    </location>
</feature>
<comment type="caution">
    <text evidence="2">The sequence shown here is derived from an EMBL/GenBank/DDBJ whole genome shotgun (WGS) entry which is preliminary data.</text>
</comment>
<dbReference type="EMBL" id="BDRX01000030">
    <property type="protein sequence ID" value="GBF92214.1"/>
    <property type="molecule type" value="Genomic_DNA"/>
</dbReference>
<evidence type="ECO:0000313" key="3">
    <source>
        <dbReference type="Proteomes" id="UP000247498"/>
    </source>
</evidence>